<evidence type="ECO:0000259" key="8">
    <source>
        <dbReference type="PROSITE" id="PS50103"/>
    </source>
</evidence>
<keyword evidence="7" id="KW-0479">Metal-binding</keyword>
<reference evidence="11" key="1">
    <citation type="submission" date="2021-01" db="EMBL/GenBank/DDBJ databases">
        <authorList>
            <consortium name="Genoscope - CEA"/>
            <person name="William W."/>
        </authorList>
    </citation>
    <scope>NUCLEOTIDE SEQUENCE</scope>
</reference>
<dbReference type="PROSITE" id="PS50103">
    <property type="entry name" value="ZF_C3H1"/>
    <property type="match status" value="1"/>
</dbReference>
<dbReference type="InterPro" id="IPR002035">
    <property type="entry name" value="VWF_A"/>
</dbReference>
<dbReference type="SMART" id="SM00811">
    <property type="entry name" value="Alpha_kinase"/>
    <property type="match status" value="1"/>
</dbReference>
<evidence type="ECO:0000256" key="7">
    <source>
        <dbReference type="PROSITE-ProRule" id="PRU00723"/>
    </source>
</evidence>
<dbReference type="GO" id="GO:0008270">
    <property type="term" value="F:zinc ion binding"/>
    <property type="evidence" value="ECO:0007669"/>
    <property type="project" value="UniProtKB-KW"/>
</dbReference>
<comment type="subcellular location">
    <subcellularLocation>
        <location evidence="1">Secreted</location>
    </subcellularLocation>
</comment>
<feature type="domain" description="Alpha-type protein kinase" evidence="10">
    <location>
        <begin position="452"/>
        <end position="716"/>
    </location>
</feature>
<dbReference type="PROSITE" id="PS51158">
    <property type="entry name" value="ALPHA_KINASE"/>
    <property type="match status" value="1"/>
</dbReference>
<evidence type="ECO:0000256" key="6">
    <source>
        <dbReference type="ARBA" id="ARBA00022777"/>
    </source>
</evidence>
<evidence type="ECO:0000259" key="10">
    <source>
        <dbReference type="PROSITE" id="PS51158"/>
    </source>
</evidence>
<dbReference type="PROSITE" id="PS50234">
    <property type="entry name" value="VWFA"/>
    <property type="match status" value="1"/>
</dbReference>
<dbReference type="InterPro" id="IPR004166">
    <property type="entry name" value="a-kinase_dom"/>
</dbReference>
<dbReference type="InterPro" id="IPR052969">
    <property type="entry name" value="Thr-specific_kinase-like"/>
</dbReference>
<dbReference type="Proteomes" id="UP000689195">
    <property type="component" value="Unassembled WGS sequence"/>
</dbReference>
<keyword evidence="12" id="KW-1185">Reference proteome</keyword>
<evidence type="ECO:0000259" key="9">
    <source>
        <dbReference type="PROSITE" id="PS50234"/>
    </source>
</evidence>
<evidence type="ECO:0000256" key="5">
    <source>
        <dbReference type="ARBA" id="ARBA00022729"/>
    </source>
</evidence>
<gene>
    <name evidence="11" type="ORF">PPENT_87.1.T0120050</name>
</gene>
<dbReference type="OrthoDB" id="299639at2759"/>
<dbReference type="InterPro" id="IPR000571">
    <property type="entry name" value="Znf_CCCH"/>
</dbReference>
<keyword evidence="5" id="KW-0732">Signal</keyword>
<evidence type="ECO:0000256" key="3">
    <source>
        <dbReference type="ARBA" id="ARBA00022527"/>
    </source>
</evidence>
<keyword evidence="2" id="KW-0964">Secreted</keyword>
<dbReference type="PANTHER" id="PTHR47763:SF5">
    <property type="entry name" value="CHROMOSOME UNDETERMINED SCAFFOLD_25, WHOLE GENOME SHOTGUN SEQUENCE"/>
    <property type="match status" value="1"/>
</dbReference>
<keyword evidence="6" id="KW-0418">Kinase</keyword>
<keyword evidence="7" id="KW-0862">Zinc</keyword>
<keyword evidence="4" id="KW-0808">Transferase</keyword>
<sequence>MIFLSKINELCIDNIQCKNEVCNLLHPRCFAGVCIQHLQKKQDDCNESLLHFSNKECKVYLQSGKINGVYCFNLCKKQNLCQGKQDCRFLHRKWAENICIEDLIDECKNKQECQLKHFNWQEIKKEAYQEFNIHDLNPEEIENGKNHKLPNDICIQYLQGLCQFQTSCQNNHIEWECLKNSNFKDIKDTRRRQCIYDQSTQLIDQSSKMMNQEIVNQYFEKIQYNRMKKIVLKAQIIDVLFIIDNTGSMQRWLKSAKENICQIINEFQTQLDKKKHIVRTALVAYRDYDDEDNLLYREFTTESKVTLEFLKKLQAKGGGDDPENVIGALVKGIRLNISKDEDSVLCTFLICDSPSHGPYHEHLKDDHFDKVQEGDLENIMKKYFELKVNNFFTCLKLTENTNLMFNKMKSAFPSLIITKTTPDSFHESVLFSLRTSLKQSEAKTSKTKKTIKIKAKFSKYKPLEINNSLLRDNNIDYWQNFLEQEKNNKIEGDTLLIINKYQEILEEKDKGAECLIFKLFDIVLNRNLVLKLPKYIVNEYNQKQTISQENLKSYQQFIKIRYTSLLIAQQLAEGFRLKTLSIKGAPPIFYVSPIIYELEEPFMGVTQIFAETYINLPNFQEWKKYTNNAKFVDQDEYYYTAFSHYSYVATEGKLIITDLQGKNNILSDPTIHTIDQKIREILNDDSNFQQEGLIYFFEQQHPKCHEICKQLNLKKYSYSQQQQEFIPDNQEDSSNILVWKRDPQDFISVICQICGEFKDLTYEDYFKENSCVCNNCLEDEEPIQLICICCRKQFKCFYNQEVKIGKIPEKCEQCKLKCVQGNLECLYCGCYCEKRVNKVQIQNQEIKICNEGIRFLNSLTCSKCKQLYNFELFITPNDYQYAIYFCTKCKLLT</sequence>
<name>A0A8S1SNL4_9CILI</name>
<dbReference type="InterPro" id="IPR056861">
    <property type="entry name" value="HMCN1-like_VWA"/>
</dbReference>
<evidence type="ECO:0000256" key="4">
    <source>
        <dbReference type="ARBA" id="ARBA00022679"/>
    </source>
</evidence>
<feature type="domain" description="VWFA" evidence="9">
    <location>
        <begin position="238"/>
        <end position="319"/>
    </location>
</feature>
<evidence type="ECO:0008006" key="13">
    <source>
        <dbReference type="Google" id="ProtNLM"/>
    </source>
</evidence>
<feature type="zinc finger region" description="C3H1-type" evidence="7">
    <location>
        <begin position="148"/>
        <end position="175"/>
    </location>
</feature>
<proteinExistence type="predicted"/>
<protein>
    <recommendedName>
        <fullName evidence="13">Alpha-type protein kinase domain-containing protein</fullName>
    </recommendedName>
</protein>
<dbReference type="GO" id="GO:0004674">
    <property type="term" value="F:protein serine/threonine kinase activity"/>
    <property type="evidence" value="ECO:0007669"/>
    <property type="project" value="UniProtKB-KW"/>
</dbReference>
<dbReference type="GO" id="GO:0005737">
    <property type="term" value="C:cytoplasm"/>
    <property type="evidence" value="ECO:0007669"/>
    <property type="project" value="TreeGrafter"/>
</dbReference>
<keyword evidence="3" id="KW-0723">Serine/threonine-protein kinase</keyword>
<dbReference type="Pfam" id="PF25106">
    <property type="entry name" value="VWA_4"/>
    <property type="match status" value="1"/>
</dbReference>
<evidence type="ECO:0000313" key="11">
    <source>
        <dbReference type="EMBL" id="CAD8143121.1"/>
    </source>
</evidence>
<dbReference type="GO" id="GO:0005524">
    <property type="term" value="F:ATP binding"/>
    <property type="evidence" value="ECO:0007669"/>
    <property type="project" value="InterPro"/>
</dbReference>
<keyword evidence="7" id="KW-0863">Zinc-finger</keyword>
<dbReference type="PANTHER" id="PTHR47763">
    <property type="entry name" value="ALPHA-PROTEIN KINASE VWKA"/>
    <property type="match status" value="1"/>
</dbReference>
<accession>A0A8S1SNL4</accession>
<dbReference type="Pfam" id="PF02816">
    <property type="entry name" value="Alpha_kinase"/>
    <property type="match status" value="1"/>
</dbReference>
<organism evidence="11 12">
    <name type="scientific">Paramecium pentaurelia</name>
    <dbReference type="NCBI Taxonomy" id="43138"/>
    <lineage>
        <taxon>Eukaryota</taxon>
        <taxon>Sar</taxon>
        <taxon>Alveolata</taxon>
        <taxon>Ciliophora</taxon>
        <taxon>Intramacronucleata</taxon>
        <taxon>Oligohymenophorea</taxon>
        <taxon>Peniculida</taxon>
        <taxon>Parameciidae</taxon>
        <taxon>Paramecium</taxon>
    </lineage>
</organism>
<dbReference type="EMBL" id="CAJJDO010000012">
    <property type="protein sequence ID" value="CAD8143121.1"/>
    <property type="molecule type" value="Genomic_DNA"/>
</dbReference>
<comment type="caution">
    <text evidence="11">The sequence shown here is derived from an EMBL/GenBank/DDBJ whole genome shotgun (WGS) entry which is preliminary data.</text>
</comment>
<dbReference type="AlphaFoldDB" id="A0A8S1SNL4"/>
<evidence type="ECO:0000256" key="1">
    <source>
        <dbReference type="ARBA" id="ARBA00004613"/>
    </source>
</evidence>
<dbReference type="CDD" id="cd04515">
    <property type="entry name" value="Alpha_kinase"/>
    <property type="match status" value="1"/>
</dbReference>
<evidence type="ECO:0000256" key="2">
    <source>
        <dbReference type="ARBA" id="ARBA00022525"/>
    </source>
</evidence>
<feature type="domain" description="C3H1-type" evidence="8">
    <location>
        <begin position="148"/>
        <end position="175"/>
    </location>
</feature>
<evidence type="ECO:0000313" key="12">
    <source>
        <dbReference type="Proteomes" id="UP000689195"/>
    </source>
</evidence>